<reference evidence="2 3" key="1">
    <citation type="submission" date="2018-10" db="EMBL/GenBank/DDBJ databases">
        <authorList>
            <person name="Li J."/>
        </authorList>
    </citation>
    <scope>NUCLEOTIDE SEQUENCE [LARGE SCALE GENOMIC DNA]</scope>
    <source>
        <strain evidence="2 3">CCTCC AB209002</strain>
    </source>
</reference>
<comment type="caution">
    <text evidence="2">The sequence shown here is derived from an EMBL/GenBank/DDBJ whole genome shotgun (WGS) entry which is preliminary data.</text>
</comment>
<dbReference type="AlphaFoldDB" id="A0A3L6ZWD5"/>
<dbReference type="Proteomes" id="UP000270299">
    <property type="component" value="Unassembled WGS sequence"/>
</dbReference>
<dbReference type="Pfam" id="PF01872">
    <property type="entry name" value="RibD_C"/>
    <property type="match status" value="1"/>
</dbReference>
<name>A0A3L6ZWD5_9MICO</name>
<sequence length="187" mass="20136">MGRILVQQLVTLDGFAADSAGNLDFFESVTDWNEADADQLRSLDSISVMALGSTTYRMFASYWPTGQSRDELIADKLNSLDKVVFSRSLDKAPWGNHPPATIVAGDATATLRAIADDATGDVIVWGSPSLADQLFREGGVDEVWLQICPVLLGEGTRLFPDGFASQLALLESTAYDSGLLRASYALV</sequence>
<dbReference type="InterPro" id="IPR024072">
    <property type="entry name" value="DHFR-like_dom_sf"/>
</dbReference>
<dbReference type="RefSeq" id="WP_121672938.1">
    <property type="nucleotide sequence ID" value="NZ_BMXM01000004.1"/>
</dbReference>
<keyword evidence="3" id="KW-1185">Reference proteome</keyword>
<dbReference type="InterPro" id="IPR002734">
    <property type="entry name" value="RibDG_C"/>
</dbReference>
<dbReference type="EMBL" id="RCUV01000008">
    <property type="protein sequence ID" value="RLP71422.1"/>
    <property type="molecule type" value="Genomic_DNA"/>
</dbReference>
<organism evidence="2 3">
    <name type="scientific">Mycetocola manganoxydans</name>
    <dbReference type="NCBI Taxonomy" id="699879"/>
    <lineage>
        <taxon>Bacteria</taxon>
        <taxon>Bacillati</taxon>
        <taxon>Actinomycetota</taxon>
        <taxon>Actinomycetes</taxon>
        <taxon>Micrococcales</taxon>
        <taxon>Microbacteriaceae</taxon>
        <taxon>Mycetocola</taxon>
    </lineage>
</organism>
<dbReference type="Gene3D" id="3.40.430.10">
    <property type="entry name" value="Dihydrofolate Reductase, subunit A"/>
    <property type="match status" value="1"/>
</dbReference>
<dbReference type="SUPFAM" id="SSF53597">
    <property type="entry name" value="Dihydrofolate reductase-like"/>
    <property type="match status" value="1"/>
</dbReference>
<feature type="domain" description="Bacterial bifunctional deaminase-reductase C-terminal" evidence="1">
    <location>
        <begin position="5"/>
        <end position="179"/>
    </location>
</feature>
<dbReference type="GO" id="GO:0008703">
    <property type="term" value="F:5-amino-6-(5-phosphoribosylamino)uracil reductase activity"/>
    <property type="evidence" value="ECO:0007669"/>
    <property type="project" value="InterPro"/>
</dbReference>
<gene>
    <name evidence="2" type="ORF">D9V29_08755</name>
</gene>
<evidence type="ECO:0000313" key="3">
    <source>
        <dbReference type="Proteomes" id="UP000270299"/>
    </source>
</evidence>
<evidence type="ECO:0000259" key="1">
    <source>
        <dbReference type="Pfam" id="PF01872"/>
    </source>
</evidence>
<accession>A0A3L6ZWD5</accession>
<evidence type="ECO:0000313" key="2">
    <source>
        <dbReference type="EMBL" id="RLP71422.1"/>
    </source>
</evidence>
<dbReference type="GO" id="GO:0009231">
    <property type="term" value="P:riboflavin biosynthetic process"/>
    <property type="evidence" value="ECO:0007669"/>
    <property type="project" value="InterPro"/>
</dbReference>
<protein>
    <submittedName>
        <fullName evidence="2">Reductase</fullName>
    </submittedName>
</protein>
<dbReference type="OrthoDB" id="7342392at2"/>
<proteinExistence type="predicted"/>